<dbReference type="EMBL" id="LWBO01000001">
    <property type="protein sequence ID" value="OQP55471.1"/>
    <property type="molecule type" value="Genomic_DNA"/>
</dbReference>
<evidence type="ECO:0000313" key="2">
    <source>
        <dbReference type="Proteomes" id="UP000192277"/>
    </source>
</evidence>
<keyword evidence="2" id="KW-1185">Reference proteome</keyword>
<organism evidence="1 2">
    <name type="scientific">Niastella koreensis</name>
    <dbReference type="NCBI Taxonomy" id="354356"/>
    <lineage>
        <taxon>Bacteria</taxon>
        <taxon>Pseudomonadati</taxon>
        <taxon>Bacteroidota</taxon>
        <taxon>Chitinophagia</taxon>
        <taxon>Chitinophagales</taxon>
        <taxon>Chitinophagaceae</taxon>
        <taxon>Niastella</taxon>
    </lineage>
</organism>
<evidence type="ECO:0008006" key="3">
    <source>
        <dbReference type="Google" id="ProtNLM"/>
    </source>
</evidence>
<protein>
    <recommendedName>
        <fullName evidence="3">DUF1203 domain-containing protein</fullName>
    </recommendedName>
</protein>
<gene>
    <name evidence="1" type="ORF">A4D02_03945</name>
</gene>
<dbReference type="Proteomes" id="UP000192277">
    <property type="component" value="Unassembled WGS sequence"/>
</dbReference>
<sequence>MRKFKIVPLSKEYAAQIRSTGTDSFGYAVIEQIATGLGPCRVSLKPFKKGIDTRLLISHSPFDIENPYNQPGPVFINKEEVEEYTDIHRFPPEIKANKKSFPLTLIGYSKEQLMVYTQQVGNDDVDELIPNLFDLHPEIDYLHARNAQACCYICKIERVSAPAL</sequence>
<name>A0ABX3P668_9BACT</name>
<comment type="caution">
    <text evidence="1">The sequence shown here is derived from an EMBL/GenBank/DDBJ whole genome shotgun (WGS) entry which is preliminary data.</text>
</comment>
<dbReference type="Pfam" id="PF06718">
    <property type="entry name" value="DUF1203"/>
    <property type="match status" value="1"/>
</dbReference>
<evidence type="ECO:0000313" key="1">
    <source>
        <dbReference type="EMBL" id="OQP55471.1"/>
    </source>
</evidence>
<reference evidence="1 2" key="1">
    <citation type="submission" date="2016-04" db="EMBL/GenBank/DDBJ databases">
        <authorList>
            <person name="Chen L."/>
            <person name="Zhuang W."/>
            <person name="Wang G."/>
        </authorList>
    </citation>
    <scope>NUCLEOTIDE SEQUENCE [LARGE SCALE GENOMIC DNA]</scope>
    <source>
        <strain evidence="2">GR20</strain>
    </source>
</reference>
<dbReference type="RefSeq" id="WP_014223076.1">
    <property type="nucleotide sequence ID" value="NZ_LWBO01000001.1"/>
</dbReference>
<dbReference type="InterPro" id="IPR009593">
    <property type="entry name" value="DUF1203"/>
</dbReference>
<accession>A0ABX3P668</accession>
<proteinExistence type="predicted"/>
<dbReference type="PIRSF" id="PIRSF034110">
    <property type="entry name" value="DUF1203"/>
    <property type="match status" value="1"/>
</dbReference>